<proteinExistence type="predicted"/>
<dbReference type="InterPro" id="IPR029044">
    <property type="entry name" value="Nucleotide-diphossugar_trans"/>
</dbReference>
<dbReference type="PANTHER" id="PTHR22916:SF3">
    <property type="entry name" value="UDP-GLCNAC:BETAGAL BETA-1,3-N-ACETYLGLUCOSAMINYLTRANSFERASE-LIKE PROTEIN 1"/>
    <property type="match status" value="1"/>
</dbReference>
<dbReference type="GO" id="GO:0050501">
    <property type="term" value="F:hyaluronan synthase activity"/>
    <property type="evidence" value="ECO:0007669"/>
    <property type="project" value="UniProtKB-EC"/>
</dbReference>
<dbReference type="EC" id="2.4.1.212" evidence="2"/>
<dbReference type="RefSeq" id="WP_115002979.1">
    <property type="nucleotide sequence ID" value="NZ_UGHS01000004.1"/>
</dbReference>
<dbReference type="AlphaFoldDB" id="A0A377IXP0"/>
<dbReference type="CDD" id="cd00761">
    <property type="entry name" value="Glyco_tranf_GTA_type"/>
    <property type="match status" value="1"/>
</dbReference>
<reference evidence="2 3" key="1">
    <citation type="submission" date="2018-06" db="EMBL/GenBank/DDBJ databases">
        <authorList>
            <consortium name="Pathogen Informatics"/>
            <person name="Doyle S."/>
        </authorList>
    </citation>
    <scope>NUCLEOTIDE SEQUENCE [LARGE SCALE GENOMIC DNA]</scope>
    <source>
        <strain evidence="2 3">NCTC13335</strain>
    </source>
</reference>
<dbReference type="EMBL" id="UGHS01000004">
    <property type="protein sequence ID" value="STO93046.1"/>
    <property type="molecule type" value="Genomic_DNA"/>
</dbReference>
<dbReference type="SUPFAM" id="SSF53448">
    <property type="entry name" value="Nucleotide-diphospho-sugar transferases"/>
    <property type="match status" value="1"/>
</dbReference>
<dbReference type="PANTHER" id="PTHR22916">
    <property type="entry name" value="GLYCOSYLTRANSFERASE"/>
    <property type="match status" value="1"/>
</dbReference>
<feature type="domain" description="Glycosyltransferase 2-like" evidence="1">
    <location>
        <begin position="218"/>
        <end position="331"/>
    </location>
</feature>
<protein>
    <submittedName>
        <fullName evidence="2">Glycosyl transferase</fullName>
        <ecNumber evidence="2">2.4.1.212</ecNumber>
    </submittedName>
</protein>
<keyword evidence="3" id="KW-1185">Reference proteome</keyword>
<evidence type="ECO:0000259" key="1">
    <source>
        <dbReference type="Pfam" id="PF00535"/>
    </source>
</evidence>
<dbReference type="Proteomes" id="UP000255264">
    <property type="component" value="Unassembled WGS sequence"/>
</dbReference>
<evidence type="ECO:0000313" key="2">
    <source>
        <dbReference type="EMBL" id="STO93046.1"/>
    </source>
</evidence>
<accession>A0A377IXP0</accession>
<dbReference type="Pfam" id="PF00535">
    <property type="entry name" value="Glycos_transf_2"/>
    <property type="match status" value="1"/>
</dbReference>
<organism evidence="2 3">
    <name type="scientific">Haemophilus pittmaniae</name>
    <dbReference type="NCBI Taxonomy" id="249188"/>
    <lineage>
        <taxon>Bacteria</taxon>
        <taxon>Pseudomonadati</taxon>
        <taxon>Pseudomonadota</taxon>
        <taxon>Gammaproteobacteria</taxon>
        <taxon>Pasteurellales</taxon>
        <taxon>Pasteurellaceae</taxon>
        <taxon>Haemophilus</taxon>
    </lineage>
</organism>
<name>A0A377IXP0_9PAST</name>
<dbReference type="Gene3D" id="3.90.550.10">
    <property type="entry name" value="Spore Coat Polysaccharide Biosynthesis Protein SpsA, Chain A"/>
    <property type="match status" value="1"/>
</dbReference>
<keyword evidence="2" id="KW-0808">Transferase</keyword>
<keyword evidence="2" id="KW-0328">Glycosyltransferase</keyword>
<gene>
    <name evidence="2" type="primary">hyaD</name>
    <name evidence="2" type="ORF">NCTC13335_00910</name>
</gene>
<dbReference type="OrthoDB" id="9811884at2"/>
<sequence length="510" mass="58928">MQSLTGYVIYSPTERHQLSAFLQAAEQVRFKPQAVIEADTASLSLMFNEKKAKTVLGRALTPQEMRQTLSHIAVWQQIAADFNLQDEDFVLIAEAAQQPQAGFSQAAITYANTYNGYGLINLQHTAPESHFTWYQTDEPLEALVSQNKGYYNGHGAGFYLLKKSLAKRLLTELATEKMAWRVEDFADYCPLSQLAQARVLLSRSHRPLINTKQTPRFSIIVPIYNVAPYLEQCIESVLSQQYAHYELILVDDGSPDQGFEICARYAREYPQVVLLHKINGGVAQARNDAIRLARGEYIMFLDGDDYWSGTQILSELSALIEQRQYPDVVFTYMTSVYPDHVHYHQLACEVMQGDLHQHFEHLYKKGVYVGFCMPKVIKRTIFNQPDTFFPAVDTFEDVVWSYRLVKYLHSFAIYPNTFYMYRREREGSITSTVSVPSQIDQFANFMLIMDELELIESQYSALYPMMKHYAREIHQYCMKCFELLLPENQQMLSEQKEKHLAIVQHYLSDE</sequence>
<evidence type="ECO:0000313" key="3">
    <source>
        <dbReference type="Proteomes" id="UP000255264"/>
    </source>
</evidence>
<dbReference type="InterPro" id="IPR001173">
    <property type="entry name" value="Glyco_trans_2-like"/>
</dbReference>